<feature type="domain" description="Carrier" evidence="7">
    <location>
        <begin position="179"/>
        <end position="260"/>
    </location>
</feature>
<proteinExistence type="predicted"/>
<dbReference type="CDD" id="cd16917">
    <property type="entry name" value="HATPase_UhpB-NarQ-NarX-like"/>
    <property type="match status" value="1"/>
</dbReference>
<dbReference type="InterPro" id="IPR036890">
    <property type="entry name" value="HATPase_C_sf"/>
</dbReference>
<protein>
    <recommendedName>
        <fullName evidence="7">Carrier domain-containing protein</fullName>
    </recommendedName>
</protein>
<keyword evidence="6" id="KW-1133">Transmembrane helix</keyword>
<feature type="transmembrane region" description="Helical" evidence="6">
    <location>
        <begin position="15"/>
        <end position="33"/>
    </location>
</feature>
<evidence type="ECO:0000256" key="1">
    <source>
        <dbReference type="ARBA" id="ARBA00022679"/>
    </source>
</evidence>
<dbReference type="PANTHER" id="PTHR24421:SF63">
    <property type="entry name" value="SENSOR HISTIDINE KINASE DESK"/>
    <property type="match status" value="1"/>
</dbReference>
<dbReference type="InterPro" id="IPR009081">
    <property type="entry name" value="PP-bd_ACP"/>
</dbReference>
<sequence>MTVTVYDPATPPRRVRAWAGWLFSGIWLVYLGFPLSNLFDARPDAVRIVAVLAPVALFSVLYIRLAQMNDADAHAAPRRRLDPAKLVLLGGMAAIALVLPIVADPAWVVLWIYVSSSCGYALPLGLDRRPSPGLRLGLLAAAVMTVQATLLDVPAGDWLAALVPALFSCVGTLGVRRMQLLIQQLREARAEVARLAASEERLRLARDLHDLAGHSLATITLKAELARKLMTVDPDRALQQILDLEHVSRQALTDIREAVSGYRRATLAVEIASARTALTAAGITLDADPSVALRSGELAPEVEQALAWCLREAVTNVVRHSAARSCRIRLIEARVDGAATLTLEVLDDGTGAAQAETEAPAVPVVYCNGLSGLRERLHAVSAEARLTAAPAATGFRLTATVPSGVTPSKGRPDASTDNRVPQ</sequence>
<evidence type="ECO:0000256" key="6">
    <source>
        <dbReference type="SAM" id="Phobius"/>
    </source>
</evidence>
<dbReference type="RefSeq" id="WP_212531647.1">
    <property type="nucleotide sequence ID" value="NZ_JAGSOG010000186.1"/>
</dbReference>
<dbReference type="InterPro" id="IPR050482">
    <property type="entry name" value="Sensor_HK_TwoCompSys"/>
</dbReference>
<keyword evidence="9" id="KW-1185">Reference proteome</keyword>
<gene>
    <name evidence="8" type="ORF">KDL01_28130</name>
</gene>
<comment type="caution">
    <text evidence="8">The sequence shown here is derived from an EMBL/GenBank/DDBJ whole genome shotgun (WGS) entry which is preliminary data.</text>
</comment>
<feature type="region of interest" description="Disordered" evidence="5">
    <location>
        <begin position="400"/>
        <end position="422"/>
    </location>
</feature>
<dbReference type="Gene3D" id="1.20.5.1930">
    <property type="match status" value="1"/>
</dbReference>
<feature type="transmembrane region" description="Helical" evidence="6">
    <location>
        <begin position="45"/>
        <end position="65"/>
    </location>
</feature>
<organism evidence="8 9">
    <name type="scientific">Actinospica durhamensis</name>
    <dbReference type="NCBI Taxonomy" id="1508375"/>
    <lineage>
        <taxon>Bacteria</taxon>
        <taxon>Bacillati</taxon>
        <taxon>Actinomycetota</taxon>
        <taxon>Actinomycetes</taxon>
        <taxon>Catenulisporales</taxon>
        <taxon>Actinospicaceae</taxon>
        <taxon>Actinospica</taxon>
    </lineage>
</organism>
<feature type="transmembrane region" description="Helical" evidence="6">
    <location>
        <begin position="109"/>
        <end position="126"/>
    </location>
</feature>
<dbReference type="PANTHER" id="PTHR24421">
    <property type="entry name" value="NITRATE/NITRITE SENSOR PROTEIN NARX-RELATED"/>
    <property type="match status" value="1"/>
</dbReference>
<dbReference type="AlphaFoldDB" id="A0A941IUA6"/>
<feature type="transmembrane region" description="Helical" evidence="6">
    <location>
        <begin position="157"/>
        <end position="175"/>
    </location>
</feature>
<dbReference type="GO" id="GO:0000155">
    <property type="term" value="F:phosphorelay sensor kinase activity"/>
    <property type="evidence" value="ECO:0007669"/>
    <property type="project" value="InterPro"/>
</dbReference>
<feature type="transmembrane region" description="Helical" evidence="6">
    <location>
        <begin position="133"/>
        <end position="151"/>
    </location>
</feature>
<dbReference type="Pfam" id="PF07730">
    <property type="entry name" value="HisKA_3"/>
    <property type="match status" value="1"/>
</dbReference>
<keyword evidence="4" id="KW-0175">Coiled coil</keyword>
<keyword evidence="3" id="KW-0902">Two-component regulatory system</keyword>
<feature type="transmembrane region" description="Helical" evidence="6">
    <location>
        <begin position="86"/>
        <end position="103"/>
    </location>
</feature>
<dbReference type="Proteomes" id="UP000675781">
    <property type="component" value="Unassembled WGS sequence"/>
</dbReference>
<evidence type="ECO:0000256" key="4">
    <source>
        <dbReference type="SAM" id="Coils"/>
    </source>
</evidence>
<evidence type="ECO:0000256" key="5">
    <source>
        <dbReference type="SAM" id="MobiDB-lite"/>
    </source>
</evidence>
<dbReference type="SUPFAM" id="SSF55874">
    <property type="entry name" value="ATPase domain of HSP90 chaperone/DNA topoisomerase II/histidine kinase"/>
    <property type="match status" value="1"/>
</dbReference>
<evidence type="ECO:0000256" key="3">
    <source>
        <dbReference type="ARBA" id="ARBA00023012"/>
    </source>
</evidence>
<evidence type="ECO:0000313" key="8">
    <source>
        <dbReference type="EMBL" id="MBR7837178.1"/>
    </source>
</evidence>
<reference evidence="8" key="1">
    <citation type="submission" date="2021-04" db="EMBL/GenBank/DDBJ databases">
        <title>Genome based classification of Actinospica acidithermotolerans sp. nov., an actinobacterium isolated from an Indonesian hot spring.</title>
        <authorList>
            <person name="Kusuma A.B."/>
            <person name="Putra K.E."/>
            <person name="Nafisah S."/>
            <person name="Loh J."/>
            <person name="Nouioui I."/>
            <person name="Goodfellow M."/>
        </authorList>
    </citation>
    <scope>NUCLEOTIDE SEQUENCE</scope>
    <source>
        <strain evidence="8">CSCA 57</strain>
    </source>
</reference>
<keyword evidence="1" id="KW-0808">Transferase</keyword>
<dbReference type="GO" id="GO:0016020">
    <property type="term" value="C:membrane"/>
    <property type="evidence" value="ECO:0007669"/>
    <property type="project" value="InterPro"/>
</dbReference>
<feature type="coiled-coil region" evidence="4">
    <location>
        <begin position="178"/>
        <end position="205"/>
    </location>
</feature>
<keyword evidence="2" id="KW-0418">Kinase</keyword>
<name>A0A941IUA6_9ACTN</name>
<evidence type="ECO:0000313" key="9">
    <source>
        <dbReference type="Proteomes" id="UP000675781"/>
    </source>
</evidence>
<evidence type="ECO:0000256" key="2">
    <source>
        <dbReference type="ARBA" id="ARBA00022777"/>
    </source>
</evidence>
<keyword evidence="6" id="KW-0472">Membrane</keyword>
<dbReference type="PROSITE" id="PS50075">
    <property type="entry name" value="CARRIER"/>
    <property type="match status" value="1"/>
</dbReference>
<dbReference type="Gene3D" id="3.30.565.10">
    <property type="entry name" value="Histidine kinase-like ATPase, C-terminal domain"/>
    <property type="match status" value="1"/>
</dbReference>
<dbReference type="EMBL" id="JAGSOG010000186">
    <property type="protein sequence ID" value="MBR7837178.1"/>
    <property type="molecule type" value="Genomic_DNA"/>
</dbReference>
<dbReference type="GO" id="GO:0046983">
    <property type="term" value="F:protein dimerization activity"/>
    <property type="evidence" value="ECO:0007669"/>
    <property type="project" value="InterPro"/>
</dbReference>
<accession>A0A941IUA6</accession>
<keyword evidence="6" id="KW-0812">Transmembrane</keyword>
<dbReference type="InterPro" id="IPR011712">
    <property type="entry name" value="Sig_transdc_His_kin_sub3_dim/P"/>
</dbReference>
<evidence type="ECO:0000259" key="7">
    <source>
        <dbReference type="PROSITE" id="PS50075"/>
    </source>
</evidence>